<sequence>MKQLFENVDDWAQREKEKTHPVTDLSDVQESESVENSQTSDNPLIQNDYRGPENDLSNVRYKKSKKNTQEMTTFEKHLVEMWNSTNNLAFDETWHSSIQSSLKLED</sequence>
<evidence type="ECO:0000313" key="3">
    <source>
        <dbReference type="Proteomes" id="UP000691718"/>
    </source>
</evidence>
<evidence type="ECO:0000313" key="2">
    <source>
        <dbReference type="EMBL" id="CAG5025130.1"/>
    </source>
</evidence>
<protein>
    <submittedName>
        <fullName evidence="2">(apollo) hypothetical protein</fullName>
    </submittedName>
</protein>
<reference evidence="2" key="1">
    <citation type="submission" date="2021-04" db="EMBL/GenBank/DDBJ databases">
        <authorList>
            <person name="Tunstrom K."/>
        </authorList>
    </citation>
    <scope>NUCLEOTIDE SEQUENCE</scope>
</reference>
<feature type="region of interest" description="Disordered" evidence="1">
    <location>
        <begin position="1"/>
        <end position="57"/>
    </location>
</feature>
<proteinExistence type="predicted"/>
<dbReference type="Proteomes" id="UP000691718">
    <property type="component" value="Unassembled WGS sequence"/>
</dbReference>
<feature type="compositionally biased region" description="Polar residues" evidence="1">
    <location>
        <begin position="34"/>
        <end position="45"/>
    </location>
</feature>
<name>A0A8S3XKE4_PARAO</name>
<accession>A0A8S3XKE4</accession>
<organism evidence="2 3">
    <name type="scientific">Parnassius apollo</name>
    <name type="common">Apollo butterfly</name>
    <name type="synonym">Papilio apollo</name>
    <dbReference type="NCBI Taxonomy" id="110799"/>
    <lineage>
        <taxon>Eukaryota</taxon>
        <taxon>Metazoa</taxon>
        <taxon>Ecdysozoa</taxon>
        <taxon>Arthropoda</taxon>
        <taxon>Hexapoda</taxon>
        <taxon>Insecta</taxon>
        <taxon>Pterygota</taxon>
        <taxon>Neoptera</taxon>
        <taxon>Endopterygota</taxon>
        <taxon>Lepidoptera</taxon>
        <taxon>Glossata</taxon>
        <taxon>Ditrysia</taxon>
        <taxon>Papilionoidea</taxon>
        <taxon>Papilionidae</taxon>
        <taxon>Parnassiinae</taxon>
        <taxon>Parnassini</taxon>
        <taxon>Parnassius</taxon>
        <taxon>Parnassius</taxon>
    </lineage>
</organism>
<evidence type="ECO:0000256" key="1">
    <source>
        <dbReference type="SAM" id="MobiDB-lite"/>
    </source>
</evidence>
<gene>
    <name evidence="2" type="ORF">PAPOLLO_LOCUS18290</name>
</gene>
<dbReference type="OrthoDB" id="7470341at2759"/>
<feature type="compositionally biased region" description="Basic and acidic residues" evidence="1">
    <location>
        <begin position="11"/>
        <end position="21"/>
    </location>
</feature>
<dbReference type="AlphaFoldDB" id="A0A8S3XKE4"/>
<dbReference type="EMBL" id="CAJQZP010001172">
    <property type="protein sequence ID" value="CAG5025130.1"/>
    <property type="molecule type" value="Genomic_DNA"/>
</dbReference>
<comment type="caution">
    <text evidence="2">The sequence shown here is derived from an EMBL/GenBank/DDBJ whole genome shotgun (WGS) entry which is preliminary data.</text>
</comment>
<keyword evidence="3" id="KW-1185">Reference proteome</keyword>